<dbReference type="AlphaFoldDB" id="D7E9J3"/>
<keyword evidence="3" id="KW-1185">Reference proteome</keyword>
<feature type="transmembrane region" description="Helical" evidence="1">
    <location>
        <begin position="12"/>
        <end position="36"/>
    </location>
</feature>
<gene>
    <name evidence="2" type="ordered locus">Metev_1409</name>
</gene>
<evidence type="ECO:0000256" key="1">
    <source>
        <dbReference type="SAM" id="Phobius"/>
    </source>
</evidence>
<dbReference type="Proteomes" id="UP000000391">
    <property type="component" value="Chromosome"/>
</dbReference>
<dbReference type="STRING" id="644295.Metev_1409"/>
<dbReference type="OrthoDB" id="117273at2157"/>
<evidence type="ECO:0000313" key="2">
    <source>
        <dbReference type="EMBL" id="ADI74265.1"/>
    </source>
</evidence>
<protein>
    <submittedName>
        <fullName evidence="2">Uncharacterized protein</fullName>
    </submittedName>
</protein>
<keyword evidence="1" id="KW-0472">Membrane</keyword>
<keyword evidence="1" id="KW-1133">Transmembrane helix</keyword>
<dbReference type="EMBL" id="CP002069">
    <property type="protein sequence ID" value="ADI74265.1"/>
    <property type="molecule type" value="Genomic_DNA"/>
</dbReference>
<dbReference type="InterPro" id="IPR055713">
    <property type="entry name" value="DUF7289"/>
</dbReference>
<dbReference type="GeneID" id="9347048"/>
<reference evidence="2 3" key="1">
    <citation type="submission" date="2010-06" db="EMBL/GenBank/DDBJ databases">
        <title>Complete sequence chromosome of Methanohalobium evestigatum Z-7303.</title>
        <authorList>
            <consortium name="US DOE Joint Genome Institute"/>
            <person name="Lucas S."/>
            <person name="Copeland A."/>
            <person name="Lapidus A."/>
            <person name="Cheng J.-F."/>
            <person name="Bruce D."/>
            <person name="Goodwin L."/>
            <person name="Pitluck S."/>
            <person name="Saunders E."/>
            <person name="Detter J.C."/>
            <person name="Han C."/>
            <person name="Tapia R."/>
            <person name="Land M."/>
            <person name="Hauser L."/>
            <person name="Kyrpides N."/>
            <person name="Mikhailova N."/>
            <person name="Sieprawska-Lupa M."/>
            <person name="Whitman W.B."/>
            <person name="Anderson I."/>
            <person name="Woyke T."/>
        </authorList>
    </citation>
    <scope>NUCLEOTIDE SEQUENCE [LARGE SCALE GENOMIC DNA]</scope>
    <source>
        <strain evidence="3">ATCC BAA-1072 / DSM 3721 / NBRC 107634 / OCM 161 / Z-7303</strain>
    </source>
</reference>
<sequence length="290" mass="31538">MKSLTNSDTAISTVVSAVLILGLIVTVATIINVSYIPEWKTDAEYSHMTGVLNDMSDLKSSIDLLSVVDSQNTSISVPVKMGGGEIPIVAPGKSSGTLAVNDYNYYLTVKASNSSGEIYNSSNYLGSISYRSNNNYYVDKVFGYENGALIVAQDNRSVIKLSPQITLQNKANVSLDINAVCIKGGTNTISSNNIEEVQLISKSSFSHTLYQDNNLTQVSVVVSSAYPGAWKQYFNTTAKSEGLTYNINYKLKNTNRNTVNFTVNSTNNKIDLTVTNDSFIARLTPLLNTR</sequence>
<dbReference type="Pfam" id="PF23960">
    <property type="entry name" value="DUF7289"/>
    <property type="match status" value="1"/>
</dbReference>
<name>D7E9J3_METEZ</name>
<dbReference type="RefSeq" id="WP_013194830.1">
    <property type="nucleotide sequence ID" value="NC_014253.1"/>
</dbReference>
<keyword evidence="1" id="KW-0812">Transmembrane</keyword>
<evidence type="ECO:0000313" key="3">
    <source>
        <dbReference type="Proteomes" id="UP000000391"/>
    </source>
</evidence>
<organism evidence="2 3">
    <name type="scientific">Methanohalobium evestigatum (strain ATCC BAA-1072 / DSM 3721 / NBRC 107634 / OCM 161 / Z-7303)</name>
    <dbReference type="NCBI Taxonomy" id="644295"/>
    <lineage>
        <taxon>Archaea</taxon>
        <taxon>Methanobacteriati</taxon>
        <taxon>Methanobacteriota</taxon>
        <taxon>Stenosarchaea group</taxon>
        <taxon>Methanomicrobia</taxon>
        <taxon>Methanosarcinales</taxon>
        <taxon>Methanosarcinaceae</taxon>
        <taxon>Methanohalobium</taxon>
    </lineage>
</organism>
<proteinExistence type="predicted"/>
<dbReference type="KEGG" id="mev:Metev_1409"/>
<dbReference type="HOGENOM" id="CLU_068609_0_0_2"/>
<accession>D7E9J3</accession>